<feature type="binding site" evidence="1">
    <location>
        <position position="231"/>
    </location>
    <ligand>
        <name>Mg(2+)</name>
        <dbReference type="ChEBI" id="CHEBI:18420"/>
        <label>1</label>
        <note>catalytic</note>
    </ligand>
</feature>
<dbReference type="Gene3D" id="3.30.540.10">
    <property type="entry name" value="Fructose-1,6-Bisphosphatase, subunit A, domain 1"/>
    <property type="match status" value="1"/>
</dbReference>
<comment type="caution">
    <text evidence="2">The sequence shown here is derived from an EMBL/GenBank/DDBJ whole genome shotgun (WGS) entry which is preliminary data.</text>
</comment>
<reference evidence="3" key="1">
    <citation type="submission" date="2018-04" db="EMBL/GenBank/DDBJ databases">
        <authorList>
            <person name="Cornet L."/>
        </authorList>
    </citation>
    <scope>NUCLEOTIDE SEQUENCE [LARGE SCALE GENOMIC DNA]</scope>
</reference>
<name>A0A2W4US27_9CYAN</name>
<dbReference type="EMBL" id="QBMC01000014">
    <property type="protein sequence ID" value="PZO22067.1"/>
    <property type="molecule type" value="Genomic_DNA"/>
</dbReference>
<keyword evidence="1" id="KW-0460">Magnesium</keyword>
<protein>
    <submittedName>
        <fullName evidence="2">Inositol-1-monophosphatase</fullName>
    </submittedName>
</protein>
<dbReference type="Proteomes" id="UP000249354">
    <property type="component" value="Unassembled WGS sequence"/>
</dbReference>
<dbReference type="SUPFAM" id="SSF56655">
    <property type="entry name" value="Carbohydrate phosphatase"/>
    <property type="match status" value="1"/>
</dbReference>
<feature type="binding site" evidence="1">
    <location>
        <position position="103"/>
    </location>
    <ligand>
        <name>Mg(2+)</name>
        <dbReference type="ChEBI" id="CHEBI:18420"/>
        <label>1</label>
        <note>catalytic</note>
    </ligand>
</feature>
<evidence type="ECO:0000313" key="2">
    <source>
        <dbReference type="EMBL" id="PZO22067.1"/>
    </source>
</evidence>
<dbReference type="InterPro" id="IPR000760">
    <property type="entry name" value="Inositol_monophosphatase-like"/>
</dbReference>
<reference evidence="2 3" key="2">
    <citation type="submission" date="2018-06" db="EMBL/GenBank/DDBJ databases">
        <title>Metagenomic assembly of (sub)arctic Cyanobacteria and their associated microbiome from non-axenic cultures.</title>
        <authorList>
            <person name="Baurain D."/>
        </authorList>
    </citation>
    <scope>NUCLEOTIDE SEQUENCE [LARGE SCALE GENOMIC DNA]</scope>
    <source>
        <strain evidence="2">ULC129bin1</strain>
    </source>
</reference>
<dbReference type="Pfam" id="PF00459">
    <property type="entry name" value="Inositol_P"/>
    <property type="match status" value="1"/>
</dbReference>
<dbReference type="GO" id="GO:0046872">
    <property type="term" value="F:metal ion binding"/>
    <property type="evidence" value="ECO:0007669"/>
    <property type="project" value="UniProtKB-KW"/>
</dbReference>
<dbReference type="AlphaFoldDB" id="A0A2W4US27"/>
<organism evidence="2 3">
    <name type="scientific">Leptolyngbya foveolarum</name>
    <dbReference type="NCBI Taxonomy" id="47253"/>
    <lineage>
        <taxon>Bacteria</taxon>
        <taxon>Bacillati</taxon>
        <taxon>Cyanobacteriota</taxon>
        <taxon>Cyanophyceae</taxon>
        <taxon>Leptolyngbyales</taxon>
        <taxon>Leptolyngbyaceae</taxon>
        <taxon>Leptolyngbya group</taxon>
        <taxon>Leptolyngbya</taxon>
    </lineage>
</organism>
<proteinExistence type="predicted"/>
<keyword evidence="1" id="KW-0479">Metal-binding</keyword>
<feature type="binding site" evidence="1">
    <location>
        <position position="76"/>
    </location>
    <ligand>
        <name>Mg(2+)</name>
        <dbReference type="ChEBI" id="CHEBI:18420"/>
        <label>1</label>
        <note>catalytic</note>
    </ligand>
</feature>
<evidence type="ECO:0000313" key="3">
    <source>
        <dbReference type="Proteomes" id="UP000249354"/>
    </source>
</evidence>
<comment type="cofactor">
    <cofactor evidence="1">
        <name>Mg(2+)</name>
        <dbReference type="ChEBI" id="CHEBI:18420"/>
    </cofactor>
</comment>
<accession>A0A2W4US27</accession>
<feature type="binding site" evidence="1">
    <location>
        <position position="106"/>
    </location>
    <ligand>
        <name>Mg(2+)</name>
        <dbReference type="ChEBI" id="CHEBI:18420"/>
        <label>1</label>
        <note>catalytic</note>
    </ligand>
</feature>
<gene>
    <name evidence="2" type="ORF">DCF25_03800</name>
</gene>
<evidence type="ECO:0000256" key="1">
    <source>
        <dbReference type="PIRSR" id="PIRSR600760-2"/>
    </source>
</evidence>
<feature type="binding site" evidence="1">
    <location>
        <position position="105"/>
    </location>
    <ligand>
        <name>Mg(2+)</name>
        <dbReference type="ChEBI" id="CHEBI:18420"/>
        <label>1</label>
        <note>catalytic</note>
    </ligand>
</feature>
<sequence>MAEQPTPKVILSTLLPALKVAAAYAQQIQQRIASHPSKFEGDHLFANALTDADLSVQTFVEVTLLAQFPNVRFYGEEYEKSYNTKYFRAIDLGPPGDFLVTLDPIDGTRYYMDGHPNYMIILTVLNADGFEGALALMPGRDRYYYSLRGKGTFVGSMDDAFDECKPLKIEDPENKVVLGWALSPLAELVRSHYPVIDLKTEYSTEVAVPPINGLLTGEVSGVILASAQFIDTAALSFMAQEMGYCLTTYSGEPLPPLSQSKDYRWPPLIVSANETMQQTLIKVMSSAKLPWQD</sequence>